<dbReference type="PANTHER" id="PTHR23199:SF12">
    <property type="entry name" value="NEUROTROPHIN 1-RELATED"/>
    <property type="match status" value="1"/>
</dbReference>
<name>E2AIM2_CAMFO</name>
<evidence type="ECO:0000256" key="2">
    <source>
        <dbReference type="ARBA" id="ARBA00023157"/>
    </source>
</evidence>
<evidence type="ECO:0000256" key="1">
    <source>
        <dbReference type="ARBA" id="ARBA00022729"/>
    </source>
</evidence>
<keyword evidence="3" id="KW-0325">Glycoprotein</keyword>
<evidence type="ECO:0000313" key="6">
    <source>
        <dbReference type="Proteomes" id="UP000000311"/>
    </source>
</evidence>
<protein>
    <submittedName>
        <fullName evidence="5">Protein spaetzle</fullName>
    </submittedName>
</protein>
<dbReference type="InterPro" id="IPR029034">
    <property type="entry name" value="Cystine-knot_cytokine"/>
</dbReference>
<dbReference type="GO" id="GO:0005615">
    <property type="term" value="C:extracellular space"/>
    <property type="evidence" value="ECO:0007669"/>
    <property type="project" value="UniProtKB-ARBA"/>
</dbReference>
<accession>E2AIM2</accession>
<dbReference type="GO" id="GO:0021556">
    <property type="term" value="P:central nervous system formation"/>
    <property type="evidence" value="ECO:0007669"/>
    <property type="project" value="TreeGrafter"/>
</dbReference>
<dbReference type="SUPFAM" id="SSF57501">
    <property type="entry name" value="Cystine-knot cytokines"/>
    <property type="match status" value="1"/>
</dbReference>
<keyword evidence="2" id="KW-1015">Disulfide bond</keyword>
<dbReference type="STRING" id="104421.E2AIM2"/>
<dbReference type="FunCoup" id="E2AIM2">
    <property type="interactions" value="55"/>
</dbReference>
<proteinExistence type="predicted"/>
<dbReference type="PANTHER" id="PTHR23199">
    <property type="entry name" value="NEUROTROPHIN 1-RELATED"/>
    <property type="match status" value="1"/>
</dbReference>
<keyword evidence="1" id="KW-0732">Signal</keyword>
<dbReference type="GO" id="GO:0005121">
    <property type="term" value="F:Toll binding"/>
    <property type="evidence" value="ECO:0007669"/>
    <property type="project" value="TreeGrafter"/>
</dbReference>
<dbReference type="OMA" id="NEWRFIL"/>
<keyword evidence="6" id="KW-1185">Reference proteome</keyword>
<dbReference type="GO" id="GO:0045087">
    <property type="term" value="P:innate immune response"/>
    <property type="evidence" value="ECO:0007669"/>
    <property type="project" value="TreeGrafter"/>
</dbReference>
<dbReference type="InterPro" id="IPR032104">
    <property type="entry name" value="Spaetzle"/>
</dbReference>
<dbReference type="EMBL" id="GL439840">
    <property type="protein sequence ID" value="EFN66711.1"/>
    <property type="molecule type" value="Genomic_DNA"/>
</dbReference>
<dbReference type="InterPro" id="IPR052444">
    <property type="entry name" value="Spz/Toll_ligand-like"/>
</dbReference>
<dbReference type="Pfam" id="PF16077">
    <property type="entry name" value="Spaetzle"/>
    <property type="match status" value="1"/>
</dbReference>
<evidence type="ECO:0000256" key="3">
    <source>
        <dbReference type="ARBA" id="ARBA00023180"/>
    </source>
</evidence>
<dbReference type="AlphaFoldDB" id="E2AIM2"/>
<evidence type="ECO:0000259" key="4">
    <source>
        <dbReference type="Pfam" id="PF16077"/>
    </source>
</evidence>
<sequence length="291" mass="33840">MSERYPKDIHRISIEDRDILWMSFGHLSDMCAVRIVLEADIYHGYNTYKQYYDSRINSEQLEYPIEISEESYYDHNDVKKKINSRFGDDKRHTNIDSSFVFPDDVLQARSGNGNGDINLIGPTANCDKQQTFCENVLNYPKEFVNQALATDSSLLQYAYEDILTIAPRTDLSEEPLCLSQERVIRPKTAQNLKNEWRFILQSNEMNFSQSVRIETCKEENNKCRMIDGFAEGYITACKQKYIYRELSAISENDEIVRDYFSFPASCCCHVQFNADDGDTRTRIQSTSYNIP</sequence>
<evidence type="ECO:0000313" key="5">
    <source>
        <dbReference type="EMBL" id="EFN66711.1"/>
    </source>
</evidence>
<dbReference type="Gene3D" id="2.10.90.10">
    <property type="entry name" value="Cystine-knot cytokines"/>
    <property type="match status" value="1"/>
</dbReference>
<reference evidence="5 6" key="1">
    <citation type="journal article" date="2010" name="Science">
        <title>Genomic comparison of the ants Camponotus floridanus and Harpegnathos saltator.</title>
        <authorList>
            <person name="Bonasio R."/>
            <person name="Zhang G."/>
            <person name="Ye C."/>
            <person name="Mutti N.S."/>
            <person name="Fang X."/>
            <person name="Qin N."/>
            <person name="Donahue G."/>
            <person name="Yang P."/>
            <person name="Li Q."/>
            <person name="Li C."/>
            <person name="Zhang P."/>
            <person name="Huang Z."/>
            <person name="Berger S.L."/>
            <person name="Reinberg D."/>
            <person name="Wang J."/>
            <person name="Liebig J."/>
        </authorList>
    </citation>
    <scope>NUCLEOTIDE SEQUENCE [LARGE SCALE GENOMIC DNA]</scope>
    <source>
        <strain evidence="6">C129</strain>
    </source>
</reference>
<gene>
    <name evidence="5" type="ORF">EAG_00701</name>
</gene>
<dbReference type="GO" id="GO:0008083">
    <property type="term" value="F:growth factor activity"/>
    <property type="evidence" value="ECO:0007669"/>
    <property type="project" value="TreeGrafter"/>
</dbReference>
<feature type="domain" description="Spaetzle" evidence="4">
    <location>
        <begin position="175"/>
        <end position="270"/>
    </location>
</feature>
<dbReference type="Proteomes" id="UP000000311">
    <property type="component" value="Unassembled WGS sequence"/>
</dbReference>
<dbReference type="OrthoDB" id="6359065at2759"/>
<dbReference type="InParanoid" id="E2AIM2"/>
<organism evidence="6">
    <name type="scientific">Camponotus floridanus</name>
    <name type="common">Florida carpenter ant</name>
    <dbReference type="NCBI Taxonomy" id="104421"/>
    <lineage>
        <taxon>Eukaryota</taxon>
        <taxon>Metazoa</taxon>
        <taxon>Ecdysozoa</taxon>
        <taxon>Arthropoda</taxon>
        <taxon>Hexapoda</taxon>
        <taxon>Insecta</taxon>
        <taxon>Pterygota</taxon>
        <taxon>Neoptera</taxon>
        <taxon>Endopterygota</taxon>
        <taxon>Hymenoptera</taxon>
        <taxon>Apocrita</taxon>
        <taxon>Aculeata</taxon>
        <taxon>Formicoidea</taxon>
        <taxon>Formicidae</taxon>
        <taxon>Formicinae</taxon>
        <taxon>Camponotus</taxon>
    </lineage>
</organism>